<dbReference type="Gene3D" id="1.20.1250.20">
    <property type="entry name" value="MFS general substrate transporter like domains"/>
    <property type="match status" value="2"/>
</dbReference>
<evidence type="ECO:0000313" key="10">
    <source>
        <dbReference type="Proteomes" id="UP001147700"/>
    </source>
</evidence>
<dbReference type="EMBL" id="JAPCID010000021">
    <property type="protein sequence ID" value="MDA0139080.1"/>
    <property type="molecule type" value="Genomic_DNA"/>
</dbReference>
<feature type="transmembrane region" description="Helical" evidence="7">
    <location>
        <begin position="322"/>
        <end position="340"/>
    </location>
</feature>
<dbReference type="SUPFAM" id="SSF103473">
    <property type="entry name" value="MFS general substrate transporter"/>
    <property type="match status" value="1"/>
</dbReference>
<proteinExistence type="inferred from homology"/>
<dbReference type="InterPro" id="IPR036259">
    <property type="entry name" value="MFS_trans_sf"/>
</dbReference>
<reference evidence="9" key="1">
    <citation type="submission" date="2022-10" db="EMBL/GenBank/DDBJ databases">
        <title>The WGS of Solirubrobacter sp. CPCC 204708.</title>
        <authorList>
            <person name="Jiang Z."/>
        </authorList>
    </citation>
    <scope>NUCLEOTIDE SEQUENCE</scope>
    <source>
        <strain evidence="9">CPCC 204708</strain>
    </source>
</reference>
<feature type="transmembrane region" description="Helical" evidence="7">
    <location>
        <begin position="135"/>
        <end position="153"/>
    </location>
</feature>
<dbReference type="Pfam" id="PF07690">
    <property type="entry name" value="MFS_1"/>
    <property type="match status" value="1"/>
</dbReference>
<protein>
    <submittedName>
        <fullName evidence="9">MFS transporter</fullName>
    </submittedName>
</protein>
<comment type="caution">
    <text evidence="9">The sequence shown here is derived from an EMBL/GenBank/DDBJ whole genome shotgun (WGS) entry which is preliminary data.</text>
</comment>
<gene>
    <name evidence="9" type="ORF">OJ962_16385</name>
</gene>
<keyword evidence="4 7" id="KW-0812">Transmembrane</keyword>
<evidence type="ECO:0000256" key="2">
    <source>
        <dbReference type="ARBA" id="ARBA00008335"/>
    </source>
</evidence>
<keyword evidence="10" id="KW-1185">Reference proteome</keyword>
<evidence type="ECO:0000256" key="6">
    <source>
        <dbReference type="ARBA" id="ARBA00023136"/>
    </source>
</evidence>
<feature type="transmembrane region" description="Helical" evidence="7">
    <location>
        <begin position="97"/>
        <end position="114"/>
    </location>
</feature>
<evidence type="ECO:0000256" key="1">
    <source>
        <dbReference type="ARBA" id="ARBA00004651"/>
    </source>
</evidence>
<keyword evidence="6 7" id="KW-0472">Membrane</keyword>
<dbReference type="PANTHER" id="PTHR23514:SF3">
    <property type="entry name" value="BYPASS OF STOP CODON PROTEIN 6"/>
    <property type="match status" value="1"/>
</dbReference>
<feature type="transmembrane region" description="Helical" evidence="7">
    <location>
        <begin position="159"/>
        <end position="179"/>
    </location>
</feature>
<dbReference type="PROSITE" id="PS50850">
    <property type="entry name" value="MFS"/>
    <property type="match status" value="1"/>
</dbReference>
<evidence type="ECO:0000259" key="8">
    <source>
        <dbReference type="PROSITE" id="PS50850"/>
    </source>
</evidence>
<feature type="transmembrane region" description="Helical" evidence="7">
    <location>
        <begin position="285"/>
        <end position="310"/>
    </location>
</feature>
<feature type="domain" description="Major facilitator superfamily (MFS) profile" evidence="8">
    <location>
        <begin position="161"/>
        <end position="371"/>
    </location>
</feature>
<keyword evidence="3" id="KW-0813">Transport</keyword>
<dbReference type="InterPro" id="IPR020846">
    <property type="entry name" value="MFS_dom"/>
</dbReference>
<evidence type="ECO:0000313" key="9">
    <source>
        <dbReference type="EMBL" id="MDA0139080.1"/>
    </source>
</evidence>
<feature type="transmembrane region" description="Helical" evidence="7">
    <location>
        <begin position="73"/>
        <end position="91"/>
    </location>
</feature>
<organism evidence="9 10">
    <name type="scientific">Solirubrobacter deserti</name>
    <dbReference type="NCBI Taxonomy" id="2282478"/>
    <lineage>
        <taxon>Bacteria</taxon>
        <taxon>Bacillati</taxon>
        <taxon>Actinomycetota</taxon>
        <taxon>Thermoleophilia</taxon>
        <taxon>Solirubrobacterales</taxon>
        <taxon>Solirubrobacteraceae</taxon>
        <taxon>Solirubrobacter</taxon>
    </lineage>
</organism>
<feature type="transmembrane region" description="Helical" evidence="7">
    <location>
        <begin position="40"/>
        <end position="61"/>
    </location>
</feature>
<dbReference type="PANTHER" id="PTHR23514">
    <property type="entry name" value="BYPASS OF STOP CODON PROTEIN 6"/>
    <property type="match status" value="1"/>
</dbReference>
<dbReference type="InterPro" id="IPR051788">
    <property type="entry name" value="MFS_Transporter"/>
</dbReference>
<dbReference type="RefSeq" id="WP_202954944.1">
    <property type="nucleotide sequence ID" value="NZ_JAPCID010000021.1"/>
</dbReference>
<dbReference type="InterPro" id="IPR011701">
    <property type="entry name" value="MFS"/>
</dbReference>
<evidence type="ECO:0000256" key="7">
    <source>
        <dbReference type="SAM" id="Phobius"/>
    </source>
</evidence>
<name>A0ABT4RKK0_9ACTN</name>
<keyword evidence="5 7" id="KW-1133">Transmembrane helix</keyword>
<feature type="transmembrane region" description="Helical" evidence="7">
    <location>
        <begin position="191"/>
        <end position="210"/>
    </location>
</feature>
<evidence type="ECO:0000256" key="3">
    <source>
        <dbReference type="ARBA" id="ARBA00022448"/>
    </source>
</evidence>
<feature type="transmembrane region" description="Helical" evidence="7">
    <location>
        <begin position="230"/>
        <end position="249"/>
    </location>
</feature>
<sequence>MSFRRDRLTWVAYALLAWFAFLQAAPGLVVPYLRDELDIGYTTGGLHVAAFAAGSTLAGLSAPRLEAALGRRALLWGSVAVMMLGVAGLVAGPVVAVTIGSLLVAGYGGGLLLATDQALLADHHGEQRAIALTEANVCASAAYVLLVGAIALLDWRAALLASFLAPVALFAAARAVPITTAPAARADHGRLGAAFAVAATMMFCTVAAEWCLTAWGASFAEEAADVSADTAVALMFGYFGGVLAGRVTGSALARRHPPPRLLAAALVVAALGFAVLWPATNPAQVFAGLFVIGVGLGNLFPFALAVTVALAPDRAALASGRAVLAGSTAVLLAPLTIGALADATSITGALLVVPVMLALAALALYWVTLRL</sequence>
<comment type="subcellular location">
    <subcellularLocation>
        <location evidence="1">Cell membrane</location>
        <topology evidence="1">Multi-pass membrane protein</topology>
    </subcellularLocation>
</comment>
<feature type="transmembrane region" description="Helical" evidence="7">
    <location>
        <begin position="346"/>
        <end position="367"/>
    </location>
</feature>
<evidence type="ECO:0000256" key="4">
    <source>
        <dbReference type="ARBA" id="ARBA00022692"/>
    </source>
</evidence>
<comment type="similarity">
    <text evidence="2">Belongs to the major facilitator superfamily.</text>
</comment>
<evidence type="ECO:0000256" key="5">
    <source>
        <dbReference type="ARBA" id="ARBA00022989"/>
    </source>
</evidence>
<accession>A0ABT4RKK0</accession>
<dbReference type="Proteomes" id="UP001147700">
    <property type="component" value="Unassembled WGS sequence"/>
</dbReference>
<feature type="transmembrane region" description="Helical" evidence="7">
    <location>
        <begin position="261"/>
        <end position="279"/>
    </location>
</feature>